<evidence type="ECO:0000313" key="2">
    <source>
        <dbReference type="EMBL" id="MBC6451727.1"/>
    </source>
</evidence>
<gene>
    <name evidence="2" type="ORF">GPZ80_31750</name>
</gene>
<feature type="compositionally biased region" description="Low complexity" evidence="1">
    <location>
        <begin position="400"/>
        <end position="411"/>
    </location>
</feature>
<organism evidence="2 3">
    <name type="scientific">Actinokineospora xionganensis</name>
    <dbReference type="NCBI Taxonomy" id="2684470"/>
    <lineage>
        <taxon>Bacteria</taxon>
        <taxon>Bacillati</taxon>
        <taxon>Actinomycetota</taxon>
        <taxon>Actinomycetes</taxon>
        <taxon>Pseudonocardiales</taxon>
        <taxon>Pseudonocardiaceae</taxon>
        <taxon>Actinokineospora</taxon>
    </lineage>
</organism>
<accession>A0ABR7LGF3</accession>
<feature type="region of interest" description="Disordered" evidence="1">
    <location>
        <begin position="389"/>
        <end position="458"/>
    </location>
</feature>
<sequence>MTTKRLAEISTFYNAGGGEVKVDTYTLGSTLNIQNEPVLQLDSITRTGYDAAGGSIATPPVTFTYSHVVDNRVYGYETDHGVFPPMKFARMSNIRTETGADIAIDYTNHVDTDQPACTATNVPTDLPNNKRLCYPVRRTLPYNEGTSLDFFHKYVVKQVRVQDTTSGSPTQITDYSYKNAAWHYDDNELVKPADRTYGQFRGFATVETRAGNTGHTPPDSGGAGADKRTYTKSLFFQGMHEDPLPDNVKRDVKVKNSLNEEVHDLDQYAGAAFETQTFNGDGGALLSKTITNPITIASNVTRTRTGLPDLVATITATERTRQFTERRTPPGVTEPTPPLVATTVARYDSTGRVIAETSSATGLPDQCATTEYATHPTITNQVKQTVASTGACPASGEPQTSITAATRTSTTAPPPSVRSPAPPTSPASTPPPLPTPTVSPCTRPPGPQPSTPPGAPCP</sequence>
<name>A0ABR7LGF3_9PSEU</name>
<dbReference type="EMBL" id="JABVED010000044">
    <property type="protein sequence ID" value="MBC6451727.1"/>
    <property type="molecule type" value="Genomic_DNA"/>
</dbReference>
<reference evidence="2 3" key="1">
    <citation type="submission" date="2020-06" db="EMBL/GenBank/DDBJ databases">
        <title>Actinokineospora xiongansis sp. nov., isolated from soil of Baiyangdian.</title>
        <authorList>
            <person name="Zhang X."/>
        </authorList>
    </citation>
    <scope>NUCLEOTIDE SEQUENCE [LARGE SCALE GENOMIC DNA]</scope>
    <source>
        <strain evidence="2 3">HBU206404</strain>
    </source>
</reference>
<keyword evidence="3" id="KW-1185">Reference proteome</keyword>
<proteinExistence type="predicted"/>
<protein>
    <recommendedName>
        <fullName evidence="4">YD repeat-containing protein</fullName>
    </recommendedName>
</protein>
<evidence type="ECO:0000256" key="1">
    <source>
        <dbReference type="SAM" id="MobiDB-lite"/>
    </source>
</evidence>
<evidence type="ECO:0008006" key="4">
    <source>
        <dbReference type="Google" id="ProtNLM"/>
    </source>
</evidence>
<dbReference type="PRINTS" id="PR01217">
    <property type="entry name" value="PRICHEXTENSN"/>
</dbReference>
<feature type="compositionally biased region" description="Pro residues" evidence="1">
    <location>
        <begin position="412"/>
        <end position="458"/>
    </location>
</feature>
<comment type="caution">
    <text evidence="2">The sequence shown here is derived from an EMBL/GenBank/DDBJ whole genome shotgun (WGS) entry which is preliminary data.</text>
</comment>
<dbReference type="Proteomes" id="UP000734823">
    <property type="component" value="Unassembled WGS sequence"/>
</dbReference>
<evidence type="ECO:0000313" key="3">
    <source>
        <dbReference type="Proteomes" id="UP000734823"/>
    </source>
</evidence>